<keyword evidence="3" id="KW-1185">Reference proteome</keyword>
<evidence type="ECO:0000313" key="3">
    <source>
        <dbReference type="Proteomes" id="UP001446871"/>
    </source>
</evidence>
<sequence length="588" mass="68089">MGVLQNLPDEILLNIINRLTLDGFYCLARTCRTFKRLSYDDDCRRQLERDFRPVLFFEDLEAHYSHLRAVYTPGVSRFEDVQVSAGPFNPPDEFMPPWNPSGPIAGQFRNRQRLVPPTPATHDMTPHRTCYNIHDWENRPVAKIAGMLLKDSLCSVCWDFRHTPAFHRRLQTLMRPLYCTGCQRYHARALFSQAAVDSGNYRHRLCLGWTSRVRICDHKNTSWQEHTQATRRDGCHCKPCKTSLSSDGISTIITLYEAKYTRKQRGIDGQSTKVRKKLEMSEHILVCPHYRLNDATVQTYLLHTIRQAYPDLDARTQASPVVKPLLDCWGKAWGCPICKTTVSLMYGFTPPSGGSPSRKRKAPCLRLMISRPLPHAQMAIPCDPRWLAQLEPSKEPRLNDARGVCWCEDESCGTSKRRRKEALLFWLLQTGVQAPAQSPPSSVAPPAGRESWLWFAFWWFWRGEEECIPVNGYKDSHRPWWLRDLDKRALYRRVLPGWPYEENPRDGNKRLHWIQAAAQHALALYNDREVASPVIKLRVEGDMHKYRTYLKEGRRNPVRVVEDCFWEGVLRRANNIDCKPEETGASTM</sequence>
<gene>
    <name evidence="2" type="ORF">PG996_014034</name>
</gene>
<reference evidence="2 3" key="1">
    <citation type="submission" date="2023-01" db="EMBL/GenBank/DDBJ databases">
        <title>Analysis of 21 Apiospora genomes using comparative genomics revels a genus with tremendous synthesis potential of carbohydrate active enzymes and secondary metabolites.</title>
        <authorList>
            <person name="Sorensen T."/>
        </authorList>
    </citation>
    <scope>NUCLEOTIDE SEQUENCE [LARGE SCALE GENOMIC DNA]</scope>
    <source>
        <strain evidence="2 3">CBS 83171</strain>
    </source>
</reference>
<protein>
    <recommendedName>
        <fullName evidence="1">F-box domain-containing protein</fullName>
    </recommendedName>
</protein>
<accession>A0ABR1TH62</accession>
<dbReference type="Proteomes" id="UP001446871">
    <property type="component" value="Unassembled WGS sequence"/>
</dbReference>
<comment type="caution">
    <text evidence="2">The sequence shown here is derived from an EMBL/GenBank/DDBJ whole genome shotgun (WGS) entry which is preliminary data.</text>
</comment>
<organism evidence="2 3">
    <name type="scientific">Apiospora saccharicola</name>
    <dbReference type="NCBI Taxonomy" id="335842"/>
    <lineage>
        <taxon>Eukaryota</taxon>
        <taxon>Fungi</taxon>
        <taxon>Dikarya</taxon>
        <taxon>Ascomycota</taxon>
        <taxon>Pezizomycotina</taxon>
        <taxon>Sordariomycetes</taxon>
        <taxon>Xylariomycetidae</taxon>
        <taxon>Amphisphaeriales</taxon>
        <taxon>Apiosporaceae</taxon>
        <taxon>Apiospora</taxon>
    </lineage>
</organism>
<dbReference type="EMBL" id="JAQQWM010000009">
    <property type="protein sequence ID" value="KAK8045970.1"/>
    <property type="molecule type" value="Genomic_DNA"/>
</dbReference>
<evidence type="ECO:0000259" key="1">
    <source>
        <dbReference type="PROSITE" id="PS50181"/>
    </source>
</evidence>
<dbReference type="InterPro" id="IPR001810">
    <property type="entry name" value="F-box_dom"/>
</dbReference>
<name>A0ABR1TH62_9PEZI</name>
<dbReference type="SUPFAM" id="SSF81383">
    <property type="entry name" value="F-box domain"/>
    <property type="match status" value="1"/>
</dbReference>
<feature type="domain" description="F-box" evidence="1">
    <location>
        <begin position="1"/>
        <end position="47"/>
    </location>
</feature>
<dbReference type="InterPro" id="IPR036047">
    <property type="entry name" value="F-box-like_dom_sf"/>
</dbReference>
<evidence type="ECO:0000313" key="2">
    <source>
        <dbReference type="EMBL" id="KAK8045970.1"/>
    </source>
</evidence>
<dbReference type="Gene3D" id="1.20.1280.50">
    <property type="match status" value="1"/>
</dbReference>
<proteinExistence type="predicted"/>
<dbReference type="PROSITE" id="PS50181">
    <property type="entry name" value="FBOX"/>
    <property type="match status" value="1"/>
</dbReference>
<dbReference type="Pfam" id="PF12937">
    <property type="entry name" value="F-box-like"/>
    <property type="match status" value="1"/>
</dbReference>